<dbReference type="PROSITE" id="PS50931">
    <property type="entry name" value="HTH_LYSR"/>
    <property type="match status" value="1"/>
</dbReference>
<evidence type="ECO:0000256" key="2">
    <source>
        <dbReference type="ARBA" id="ARBA00023015"/>
    </source>
</evidence>
<dbReference type="EMBL" id="SAWY01000005">
    <property type="protein sequence ID" value="TPH18113.1"/>
    <property type="molecule type" value="Genomic_DNA"/>
</dbReference>
<keyword evidence="2" id="KW-0805">Transcription regulation</keyword>
<evidence type="ECO:0000313" key="6">
    <source>
        <dbReference type="EMBL" id="TPH18113.1"/>
    </source>
</evidence>
<dbReference type="InterPro" id="IPR036388">
    <property type="entry name" value="WH-like_DNA-bd_sf"/>
</dbReference>
<reference evidence="6 7" key="1">
    <citation type="submission" date="2019-01" db="EMBL/GenBank/DDBJ databases">
        <title>Litorilituus lipolytica sp. nov., isolated from intertidal sand of the Yellow Sea in China.</title>
        <authorList>
            <person name="Liu A."/>
        </authorList>
    </citation>
    <scope>NUCLEOTIDE SEQUENCE [LARGE SCALE GENOMIC DNA]</scope>
    <source>
        <strain evidence="6 7">RZ04</strain>
    </source>
</reference>
<evidence type="ECO:0000256" key="1">
    <source>
        <dbReference type="ARBA" id="ARBA00009437"/>
    </source>
</evidence>
<proteinExistence type="inferred from homology"/>
<dbReference type="GO" id="GO:0000976">
    <property type="term" value="F:transcription cis-regulatory region binding"/>
    <property type="evidence" value="ECO:0007669"/>
    <property type="project" value="TreeGrafter"/>
</dbReference>
<dbReference type="Gene3D" id="3.40.190.10">
    <property type="entry name" value="Periplasmic binding protein-like II"/>
    <property type="match status" value="2"/>
</dbReference>
<dbReference type="InterPro" id="IPR036390">
    <property type="entry name" value="WH_DNA-bd_sf"/>
</dbReference>
<keyword evidence="7" id="KW-1185">Reference proteome</keyword>
<dbReference type="PANTHER" id="PTHR30126:SF99">
    <property type="entry name" value="TRANSCRIPTIONAL REGULATOR LYSR FAMILY"/>
    <property type="match status" value="1"/>
</dbReference>
<comment type="similarity">
    <text evidence="1">Belongs to the LysR transcriptional regulatory family.</text>
</comment>
<dbReference type="CDD" id="cd05466">
    <property type="entry name" value="PBP2_LTTR_substrate"/>
    <property type="match status" value="1"/>
</dbReference>
<protein>
    <submittedName>
        <fullName evidence="6">LysR family transcriptional regulator</fullName>
    </submittedName>
</protein>
<organism evidence="6 7">
    <name type="scientific">Litorilituus lipolyticus</name>
    <dbReference type="NCBI Taxonomy" id="2491017"/>
    <lineage>
        <taxon>Bacteria</taxon>
        <taxon>Pseudomonadati</taxon>
        <taxon>Pseudomonadota</taxon>
        <taxon>Gammaproteobacteria</taxon>
        <taxon>Alteromonadales</taxon>
        <taxon>Colwelliaceae</taxon>
        <taxon>Litorilituus</taxon>
    </lineage>
</organism>
<keyword evidence="4" id="KW-0804">Transcription</keyword>
<dbReference type="InterPro" id="IPR000847">
    <property type="entry name" value="LysR_HTH_N"/>
</dbReference>
<dbReference type="Gene3D" id="1.10.10.10">
    <property type="entry name" value="Winged helix-like DNA-binding domain superfamily/Winged helix DNA-binding domain"/>
    <property type="match status" value="1"/>
</dbReference>
<dbReference type="OrthoDB" id="5289754at2"/>
<evidence type="ECO:0000256" key="4">
    <source>
        <dbReference type="ARBA" id="ARBA00023163"/>
    </source>
</evidence>
<sequence length="301" mass="33585">MINPLWLRTFRTLVDTGHFTKTAEKLFMTQPGVSQHITKLEDACDCALIKRDKKRFDVTEQGRLVYQYACQLDKSEEVLREQLVSDDPYAGKCRLACSGSLALMLYPKLLDLQCQHSQLILEVKAAPNQQILNEVQQGKVDIGIVTHIPNPALFDVETIGHEQLCLVLPATVNLAKVYRSDLLELGLISHPDAEHYLSLFFAQNSETCFDELLVSDIPVSGSINQIGQILEPVAKGLGFTVLPKSAIDSFHAPEKIMVFEAKTQVIETLHLVVKKGRNLPARFDTVSRKLQAHFNMSTSGS</sequence>
<dbReference type="Pfam" id="PF03466">
    <property type="entry name" value="LysR_substrate"/>
    <property type="match status" value="1"/>
</dbReference>
<dbReference type="InterPro" id="IPR005119">
    <property type="entry name" value="LysR_subst-bd"/>
</dbReference>
<evidence type="ECO:0000313" key="7">
    <source>
        <dbReference type="Proteomes" id="UP000315303"/>
    </source>
</evidence>
<dbReference type="PRINTS" id="PR00039">
    <property type="entry name" value="HTHLYSR"/>
</dbReference>
<evidence type="ECO:0000259" key="5">
    <source>
        <dbReference type="PROSITE" id="PS50931"/>
    </source>
</evidence>
<dbReference type="Pfam" id="PF00126">
    <property type="entry name" value="HTH_1"/>
    <property type="match status" value="1"/>
</dbReference>
<accession>A0A502L7M3</accession>
<name>A0A502L7M3_9GAMM</name>
<comment type="caution">
    <text evidence="6">The sequence shown here is derived from an EMBL/GenBank/DDBJ whole genome shotgun (WGS) entry which is preliminary data.</text>
</comment>
<gene>
    <name evidence="6" type="ORF">EPA86_03080</name>
</gene>
<feature type="domain" description="HTH lysR-type" evidence="5">
    <location>
        <begin position="2"/>
        <end position="59"/>
    </location>
</feature>
<dbReference type="Proteomes" id="UP000315303">
    <property type="component" value="Unassembled WGS sequence"/>
</dbReference>
<dbReference type="RefSeq" id="WP_140601778.1">
    <property type="nucleotide sequence ID" value="NZ_SAWY01000005.1"/>
</dbReference>
<dbReference type="SUPFAM" id="SSF53850">
    <property type="entry name" value="Periplasmic binding protein-like II"/>
    <property type="match status" value="1"/>
</dbReference>
<dbReference type="AlphaFoldDB" id="A0A502L7M3"/>
<dbReference type="PANTHER" id="PTHR30126">
    <property type="entry name" value="HTH-TYPE TRANSCRIPTIONAL REGULATOR"/>
    <property type="match status" value="1"/>
</dbReference>
<keyword evidence="3" id="KW-0238">DNA-binding</keyword>
<dbReference type="SUPFAM" id="SSF46785">
    <property type="entry name" value="Winged helix' DNA-binding domain"/>
    <property type="match status" value="1"/>
</dbReference>
<evidence type="ECO:0000256" key="3">
    <source>
        <dbReference type="ARBA" id="ARBA00023125"/>
    </source>
</evidence>
<dbReference type="GO" id="GO:0003700">
    <property type="term" value="F:DNA-binding transcription factor activity"/>
    <property type="evidence" value="ECO:0007669"/>
    <property type="project" value="InterPro"/>
</dbReference>